<dbReference type="Proteomes" id="UP000009872">
    <property type="component" value="Unassembled WGS sequence"/>
</dbReference>
<accession>K9DV02</accession>
<sequence>MKTSKKEEFIRKFMKVPAAKTGEKKQVYISEENYECLTLIAQKLSKNKFDLSGYLDNILADHITRYGKTAIELNRERIREEMIENSLKKS</sequence>
<evidence type="ECO:0000313" key="2">
    <source>
        <dbReference type="Proteomes" id="UP000009872"/>
    </source>
</evidence>
<dbReference type="InterPro" id="IPR021823">
    <property type="entry name" value="DUF3408"/>
</dbReference>
<organism evidence="1 2">
    <name type="scientific">Bacteroides oleiciplenus YIT 12058</name>
    <dbReference type="NCBI Taxonomy" id="742727"/>
    <lineage>
        <taxon>Bacteria</taxon>
        <taxon>Pseudomonadati</taxon>
        <taxon>Bacteroidota</taxon>
        <taxon>Bacteroidia</taxon>
        <taxon>Bacteroidales</taxon>
        <taxon>Bacteroidaceae</taxon>
        <taxon>Bacteroides</taxon>
    </lineage>
</organism>
<dbReference type="HOGENOM" id="CLU_2434753_0_0_10"/>
<evidence type="ECO:0000313" key="1">
    <source>
        <dbReference type="EMBL" id="EKU88749.1"/>
    </source>
</evidence>
<keyword evidence="2" id="KW-1185">Reference proteome</keyword>
<evidence type="ECO:0008006" key="3">
    <source>
        <dbReference type="Google" id="ProtNLM"/>
    </source>
</evidence>
<dbReference type="STRING" id="742727.HMPREF9447_04067"/>
<dbReference type="PATRIC" id="fig|742727.4.peg.4154"/>
<dbReference type="RefSeq" id="WP_009131587.1">
    <property type="nucleotide sequence ID" value="NZ_JH992944.1"/>
</dbReference>
<dbReference type="AlphaFoldDB" id="K9DV02"/>
<protein>
    <recommendedName>
        <fullName evidence="3">DUF3408 domain-containing protein</fullName>
    </recommendedName>
</protein>
<name>K9DV02_9BACE</name>
<reference evidence="1 2" key="1">
    <citation type="submission" date="2012-09" db="EMBL/GenBank/DDBJ databases">
        <title>The Genome Sequence of Bacteroides oleiciplenus YIT 12058.</title>
        <authorList>
            <consortium name="The Broad Institute Genome Sequencing Platform"/>
            <person name="Earl A."/>
            <person name="Ward D."/>
            <person name="Feldgarden M."/>
            <person name="Gevers D."/>
            <person name="Morotomi M."/>
            <person name="Walker B."/>
            <person name="Young S.K."/>
            <person name="Zeng Q."/>
            <person name="Gargeya S."/>
            <person name="Fitzgerald M."/>
            <person name="Haas B."/>
            <person name="Abouelleil A."/>
            <person name="Alvarado L."/>
            <person name="Arachchi H.M."/>
            <person name="Berlin A.M."/>
            <person name="Chapman S.B."/>
            <person name="Goldberg J."/>
            <person name="Griggs A."/>
            <person name="Gujja S."/>
            <person name="Hansen M."/>
            <person name="Howarth C."/>
            <person name="Imamovic A."/>
            <person name="Larimer J."/>
            <person name="McCowen C."/>
            <person name="Montmayeur A."/>
            <person name="Murphy C."/>
            <person name="Neiman D."/>
            <person name="Pearson M."/>
            <person name="Priest M."/>
            <person name="Roberts A."/>
            <person name="Saif S."/>
            <person name="Shea T."/>
            <person name="Sisk P."/>
            <person name="Sykes S."/>
            <person name="Wortman J."/>
            <person name="Nusbaum C."/>
            <person name="Birren B."/>
        </authorList>
    </citation>
    <scope>NUCLEOTIDE SEQUENCE [LARGE SCALE GENOMIC DNA]</scope>
    <source>
        <strain evidence="1 2">YIT 12058</strain>
    </source>
</reference>
<dbReference type="EMBL" id="ADLF01000018">
    <property type="protein sequence ID" value="EKU88749.1"/>
    <property type="molecule type" value="Genomic_DNA"/>
</dbReference>
<dbReference type="Pfam" id="PF11888">
    <property type="entry name" value="DUF3408"/>
    <property type="match status" value="1"/>
</dbReference>
<comment type="caution">
    <text evidence="1">The sequence shown here is derived from an EMBL/GenBank/DDBJ whole genome shotgun (WGS) entry which is preliminary data.</text>
</comment>
<gene>
    <name evidence="1" type="ORF">HMPREF9447_04067</name>
</gene>
<proteinExistence type="predicted"/>